<organism evidence="8">
    <name type="scientific">uncultured Dysgonomonas sp</name>
    <dbReference type="NCBI Taxonomy" id="206096"/>
    <lineage>
        <taxon>Bacteria</taxon>
        <taxon>Pseudomonadati</taxon>
        <taxon>Bacteroidota</taxon>
        <taxon>Bacteroidia</taxon>
        <taxon>Bacteroidales</taxon>
        <taxon>Dysgonomonadaceae</taxon>
        <taxon>Dysgonomonas</taxon>
        <taxon>environmental samples</taxon>
    </lineage>
</organism>
<dbReference type="InterPro" id="IPR007371">
    <property type="entry name" value="TPK_catalytic"/>
</dbReference>
<dbReference type="InterPro" id="IPR006282">
    <property type="entry name" value="Thi_PPkinase"/>
</dbReference>
<dbReference type="Gene3D" id="3.40.50.10240">
    <property type="entry name" value="Thiamin pyrophosphokinase, catalytic domain"/>
    <property type="match status" value="1"/>
</dbReference>
<dbReference type="EMBL" id="FLUL01000001">
    <property type="protein sequence ID" value="SBV92152.1"/>
    <property type="molecule type" value="Genomic_DNA"/>
</dbReference>
<dbReference type="CDD" id="cd07995">
    <property type="entry name" value="TPK"/>
    <property type="match status" value="1"/>
</dbReference>
<reference evidence="8" key="1">
    <citation type="submission" date="2016-04" db="EMBL/GenBank/DDBJ databases">
        <authorList>
            <person name="Evans L.H."/>
            <person name="Alamgir A."/>
            <person name="Owens N."/>
            <person name="Weber N.D."/>
            <person name="Virtaneva K."/>
            <person name="Barbian K."/>
            <person name="Babar A."/>
            <person name="Rosenke K."/>
        </authorList>
    </citation>
    <scope>NUCLEOTIDE SEQUENCE</scope>
    <source>
        <strain evidence="8">86-2</strain>
    </source>
</reference>
<dbReference type="PANTHER" id="PTHR41299">
    <property type="entry name" value="THIAMINE PYROPHOSPHOKINASE"/>
    <property type="match status" value="1"/>
</dbReference>
<feature type="domain" description="Thiamin pyrophosphokinase catalytic" evidence="6">
    <location>
        <begin position="31"/>
        <end position="129"/>
    </location>
</feature>
<dbReference type="GO" id="GO:0006772">
    <property type="term" value="P:thiamine metabolic process"/>
    <property type="evidence" value="ECO:0007669"/>
    <property type="project" value="UniProtKB-UniRule"/>
</dbReference>
<evidence type="ECO:0000256" key="2">
    <source>
        <dbReference type="ARBA" id="ARBA00022741"/>
    </source>
</evidence>
<dbReference type="InterPro" id="IPR053149">
    <property type="entry name" value="TPK"/>
</dbReference>
<dbReference type="InterPro" id="IPR036759">
    <property type="entry name" value="TPK_catalytic_sf"/>
</dbReference>
<dbReference type="AlphaFoldDB" id="A0A212IY78"/>
<dbReference type="SUPFAM" id="SSF63999">
    <property type="entry name" value="Thiamin pyrophosphokinase, catalytic domain"/>
    <property type="match status" value="1"/>
</dbReference>
<keyword evidence="2" id="KW-0547">Nucleotide-binding</keyword>
<evidence type="ECO:0000256" key="3">
    <source>
        <dbReference type="ARBA" id="ARBA00022777"/>
    </source>
</evidence>
<dbReference type="GO" id="GO:0016301">
    <property type="term" value="F:kinase activity"/>
    <property type="evidence" value="ECO:0007669"/>
    <property type="project" value="UniProtKB-KW"/>
</dbReference>
<keyword evidence="4" id="KW-0067">ATP-binding</keyword>
<sequence>MKKYNLPDINRRTDTVILANGNFPSNPLALSILNNCKYLVCCDGATNNLANTSRLPDAIVGDCDSLSEENQIRFADIIHRIPEQETNDLTKAVRFCLEQGRKELTILGATGKREDHTIANISLLCEYMNDADVEMITNYGVFNGIGSTSLFESYKGQQVSLFCIDQRIVTSHNLLYAIEKRTFTNWWQATLNESTSDEFRIETNGRMIVYRAF</sequence>
<dbReference type="InterPro" id="IPR049442">
    <property type="entry name" value="Thi_PPkinase-like_C"/>
</dbReference>
<name>A0A212IY78_9BACT</name>
<keyword evidence="3 8" id="KW-0418">Kinase</keyword>
<dbReference type="GO" id="GO:0005524">
    <property type="term" value="F:ATP binding"/>
    <property type="evidence" value="ECO:0007669"/>
    <property type="project" value="UniProtKB-KW"/>
</dbReference>
<evidence type="ECO:0000256" key="4">
    <source>
        <dbReference type="ARBA" id="ARBA00022840"/>
    </source>
</evidence>
<dbReference type="PANTHER" id="PTHR41299:SF1">
    <property type="entry name" value="THIAMINE PYROPHOSPHOKINASE"/>
    <property type="match status" value="1"/>
</dbReference>
<dbReference type="GO" id="GO:0004788">
    <property type="term" value="F:thiamine diphosphokinase activity"/>
    <property type="evidence" value="ECO:0007669"/>
    <property type="project" value="UniProtKB-UniRule"/>
</dbReference>
<dbReference type="Pfam" id="PF04263">
    <property type="entry name" value="TPK_catalytic"/>
    <property type="match status" value="1"/>
</dbReference>
<keyword evidence="1" id="KW-0808">Transferase</keyword>
<accession>A0A212IY78</accession>
<dbReference type="NCBIfam" id="TIGR01378">
    <property type="entry name" value="thi_PPkinase"/>
    <property type="match status" value="1"/>
</dbReference>
<feature type="domain" description="Thiamin pyrophosphokinase-like substrate-binding" evidence="7">
    <location>
        <begin position="140"/>
        <end position="210"/>
    </location>
</feature>
<evidence type="ECO:0000259" key="7">
    <source>
        <dbReference type="Pfam" id="PF21275"/>
    </source>
</evidence>
<dbReference type="EC" id="2.7.6.2" evidence="5"/>
<evidence type="ECO:0000256" key="5">
    <source>
        <dbReference type="NCBIfam" id="TIGR01378"/>
    </source>
</evidence>
<gene>
    <name evidence="8" type="ORF">KL86DYS2_10314</name>
</gene>
<dbReference type="GO" id="GO:0009229">
    <property type="term" value="P:thiamine diphosphate biosynthetic process"/>
    <property type="evidence" value="ECO:0007669"/>
    <property type="project" value="InterPro"/>
</dbReference>
<dbReference type="RefSeq" id="WP_296946434.1">
    <property type="nucleotide sequence ID" value="NZ_LT599021.1"/>
</dbReference>
<evidence type="ECO:0000313" key="8">
    <source>
        <dbReference type="EMBL" id="SBV92152.1"/>
    </source>
</evidence>
<dbReference type="Pfam" id="PF21275">
    <property type="entry name" value="Thi_PPkinase_C"/>
    <property type="match status" value="1"/>
</dbReference>
<protein>
    <recommendedName>
        <fullName evidence="5">Thiamine diphosphokinase</fullName>
        <ecNumber evidence="5">2.7.6.2</ecNumber>
    </recommendedName>
</protein>
<proteinExistence type="predicted"/>
<evidence type="ECO:0000259" key="6">
    <source>
        <dbReference type="Pfam" id="PF04263"/>
    </source>
</evidence>
<evidence type="ECO:0000256" key="1">
    <source>
        <dbReference type="ARBA" id="ARBA00022679"/>
    </source>
</evidence>